<dbReference type="InterPro" id="IPR010402">
    <property type="entry name" value="CCT_domain"/>
</dbReference>
<keyword evidence="7" id="KW-1185">Reference proteome</keyword>
<dbReference type="Proteomes" id="UP000009168">
    <property type="component" value="Unassembled WGS sequence"/>
</dbReference>
<dbReference type="EMBL" id="GG662656">
    <property type="protein sequence ID" value="EAR97986.1"/>
    <property type="molecule type" value="Genomic_DNA"/>
</dbReference>
<keyword evidence="3" id="KW-0175">Coiled coil</keyword>
<dbReference type="AlphaFoldDB" id="I7LVE7"/>
<accession>I7LVE7</accession>
<dbReference type="GeneID" id="7829780"/>
<dbReference type="Pfam" id="PF06203">
    <property type="entry name" value="CCT"/>
    <property type="match status" value="1"/>
</dbReference>
<feature type="coiled-coil region" evidence="3">
    <location>
        <begin position="316"/>
        <end position="373"/>
    </location>
</feature>
<dbReference type="PANTHER" id="PTHR31319">
    <property type="entry name" value="ZINC FINGER PROTEIN CONSTANS-LIKE 4"/>
    <property type="match status" value="1"/>
</dbReference>
<reference evidence="7" key="1">
    <citation type="journal article" date="2006" name="PLoS Biol.">
        <title>Macronuclear genome sequence of the ciliate Tetrahymena thermophila, a model eukaryote.</title>
        <authorList>
            <person name="Eisen J.A."/>
            <person name="Coyne R.S."/>
            <person name="Wu M."/>
            <person name="Wu D."/>
            <person name="Thiagarajan M."/>
            <person name="Wortman J.R."/>
            <person name="Badger J.H."/>
            <person name="Ren Q."/>
            <person name="Amedeo P."/>
            <person name="Jones K.M."/>
            <person name="Tallon L.J."/>
            <person name="Delcher A.L."/>
            <person name="Salzberg S.L."/>
            <person name="Silva J.C."/>
            <person name="Haas B.J."/>
            <person name="Majoros W.H."/>
            <person name="Farzad M."/>
            <person name="Carlton J.M."/>
            <person name="Smith R.K. Jr."/>
            <person name="Garg J."/>
            <person name="Pearlman R.E."/>
            <person name="Karrer K.M."/>
            <person name="Sun L."/>
            <person name="Manning G."/>
            <person name="Elde N.C."/>
            <person name="Turkewitz A.P."/>
            <person name="Asai D.J."/>
            <person name="Wilkes D.E."/>
            <person name="Wang Y."/>
            <person name="Cai H."/>
            <person name="Collins K."/>
            <person name="Stewart B.A."/>
            <person name="Lee S.R."/>
            <person name="Wilamowska K."/>
            <person name="Weinberg Z."/>
            <person name="Ruzzo W.L."/>
            <person name="Wloga D."/>
            <person name="Gaertig J."/>
            <person name="Frankel J."/>
            <person name="Tsao C.-C."/>
            <person name="Gorovsky M.A."/>
            <person name="Keeling P.J."/>
            <person name="Waller R.F."/>
            <person name="Patron N.J."/>
            <person name="Cherry J.M."/>
            <person name="Stover N.A."/>
            <person name="Krieger C.J."/>
            <person name="del Toro C."/>
            <person name="Ryder H.F."/>
            <person name="Williamson S.C."/>
            <person name="Barbeau R.A."/>
            <person name="Hamilton E.P."/>
            <person name="Orias E."/>
        </authorList>
    </citation>
    <scope>NUCLEOTIDE SEQUENCE [LARGE SCALE GENOMIC DNA]</scope>
    <source>
        <strain evidence="7">SB210</strain>
    </source>
</reference>
<proteinExistence type="predicted"/>
<dbReference type="InParanoid" id="I7LVE7"/>
<evidence type="ECO:0000256" key="4">
    <source>
        <dbReference type="SAM" id="MobiDB-lite"/>
    </source>
</evidence>
<evidence type="ECO:0000256" key="2">
    <source>
        <dbReference type="ARBA" id="ARBA00023242"/>
    </source>
</evidence>
<feature type="compositionally biased region" description="Low complexity" evidence="4">
    <location>
        <begin position="43"/>
        <end position="68"/>
    </location>
</feature>
<gene>
    <name evidence="6" type="ORF">TTHERM_00283750</name>
</gene>
<dbReference type="KEGG" id="tet:TTHERM_00283750"/>
<feature type="compositionally biased region" description="Low complexity" evidence="4">
    <location>
        <begin position="82"/>
        <end position="95"/>
    </location>
</feature>
<feature type="region of interest" description="Disordered" evidence="4">
    <location>
        <begin position="1"/>
        <end position="22"/>
    </location>
</feature>
<sequence>MDPFTGITPEKPTKGFSYFEKNPTTEQIFKRRKLSEYSSTFQNNNPHTNYHYSSSNHNNNNNNSSLHSSIDEYTYSMQNCDSSRSSSSNNNNNNSYQPSLNFINTFSSQKQPDSVIQQLSVSKQKAQGEQQKNFPTSFQPSKKQSCINKSKTSLKDFLNSSPNSQTLAQNLQNQDCNLNSYKENRSKTQSSTSINNTNLFDYNNYFFQQLLNQNNSQQGNSQNDSQTDRKSFDSLLQASFQNLSINESNYNPQQQQQPTQDAYFSQKRQSIITIPKVIKSQAPQYFQMNSKQDEISTSQIKQNQVITASSLNNIILSKSQQDKDKARQATQKMQNQAVISSQIENDILYQHINEEIEEQSQQSEHSLRDLIEEQGFEQYLKKIEAKNFESKERNSFLLEDKEFQQSAIRGRLSLGENCPLKALKKQFPIIFPVGIPIMGQLSKLFNFEEQEDEQEIKQSLQKISKPDSLFIQDELLDNQKQQFSNQIHIQEQQDDPLFIGNLTKDERREKVEKYLEKKKNRKWKSIRYNIRKNLADQRERIQGRFVKQKNSRFNFDLLDAQYLKQLSKECDKMRLIDMSHNTDNSFDIQNHSFDS</sequence>
<dbReference type="PANTHER" id="PTHR31319:SF77">
    <property type="entry name" value="ZINC FINGER PROTEIN CONSTANS-LIKE 4"/>
    <property type="match status" value="1"/>
</dbReference>
<dbReference type="RefSeq" id="XP_001018231.1">
    <property type="nucleotide sequence ID" value="XM_001018231.3"/>
</dbReference>
<feature type="region of interest" description="Disordered" evidence="4">
    <location>
        <begin position="39"/>
        <end position="100"/>
    </location>
</feature>
<dbReference type="STRING" id="312017.I7LVE7"/>
<protein>
    <submittedName>
        <fullName evidence="6">CCT motif protein</fullName>
    </submittedName>
</protein>
<name>I7LVE7_TETTS</name>
<comment type="subcellular location">
    <subcellularLocation>
        <location evidence="1">Nucleus</location>
    </subcellularLocation>
</comment>
<evidence type="ECO:0000256" key="1">
    <source>
        <dbReference type="ARBA" id="ARBA00004123"/>
    </source>
</evidence>
<feature type="domain" description="CCT" evidence="5">
    <location>
        <begin position="507"/>
        <end position="548"/>
    </location>
</feature>
<dbReference type="OrthoDB" id="153872at2759"/>
<dbReference type="GO" id="GO:0005634">
    <property type="term" value="C:nucleus"/>
    <property type="evidence" value="ECO:0007669"/>
    <property type="project" value="UniProtKB-SubCell"/>
</dbReference>
<evidence type="ECO:0000259" key="5">
    <source>
        <dbReference type="PROSITE" id="PS51017"/>
    </source>
</evidence>
<dbReference type="HOGENOM" id="CLU_458954_0_0_1"/>
<dbReference type="PROSITE" id="PS51017">
    <property type="entry name" value="CCT"/>
    <property type="match status" value="1"/>
</dbReference>
<evidence type="ECO:0000313" key="7">
    <source>
        <dbReference type="Proteomes" id="UP000009168"/>
    </source>
</evidence>
<evidence type="ECO:0000256" key="3">
    <source>
        <dbReference type="SAM" id="Coils"/>
    </source>
</evidence>
<feature type="region of interest" description="Disordered" evidence="4">
    <location>
        <begin position="121"/>
        <end position="145"/>
    </location>
</feature>
<dbReference type="eggNOG" id="ENOG502R2W9">
    <property type="taxonomic scope" value="Eukaryota"/>
</dbReference>
<keyword evidence="2" id="KW-0539">Nucleus</keyword>
<organism evidence="6 7">
    <name type="scientific">Tetrahymena thermophila (strain SB210)</name>
    <dbReference type="NCBI Taxonomy" id="312017"/>
    <lineage>
        <taxon>Eukaryota</taxon>
        <taxon>Sar</taxon>
        <taxon>Alveolata</taxon>
        <taxon>Ciliophora</taxon>
        <taxon>Intramacronucleata</taxon>
        <taxon>Oligohymenophorea</taxon>
        <taxon>Hymenostomatida</taxon>
        <taxon>Tetrahymenina</taxon>
        <taxon>Tetrahymenidae</taxon>
        <taxon>Tetrahymena</taxon>
    </lineage>
</organism>
<evidence type="ECO:0000313" key="6">
    <source>
        <dbReference type="EMBL" id="EAR97986.1"/>
    </source>
</evidence>
<dbReference type="InterPro" id="IPR045281">
    <property type="entry name" value="CONSTANS-like"/>
</dbReference>